<comment type="caution">
    <text evidence="2">The sequence shown here is derived from an EMBL/GenBank/DDBJ whole genome shotgun (WGS) entry which is preliminary data.</text>
</comment>
<dbReference type="AlphaFoldDB" id="A0A2U2X0Q2"/>
<feature type="compositionally biased region" description="Basic and acidic residues" evidence="1">
    <location>
        <begin position="42"/>
        <end position="57"/>
    </location>
</feature>
<feature type="region of interest" description="Disordered" evidence="1">
    <location>
        <begin position="42"/>
        <end position="64"/>
    </location>
</feature>
<proteinExistence type="predicted"/>
<protein>
    <submittedName>
        <fullName evidence="2">Uncharacterized protein</fullName>
    </submittedName>
</protein>
<accession>A0A2U2X0Q2</accession>
<dbReference type="Proteomes" id="UP000245370">
    <property type="component" value="Unassembled WGS sequence"/>
</dbReference>
<reference evidence="2 3" key="1">
    <citation type="submission" date="2018-05" db="EMBL/GenBank/DDBJ databases">
        <title>Brumimicrobium oceani sp. nov., isolated from coastal sediment.</title>
        <authorList>
            <person name="Kou Y."/>
        </authorList>
    </citation>
    <scope>NUCLEOTIDE SEQUENCE [LARGE SCALE GENOMIC DNA]</scope>
    <source>
        <strain evidence="2 3">C305</strain>
    </source>
</reference>
<organism evidence="2 3">
    <name type="scientific">Brumimicrobium oceani</name>
    <dbReference type="NCBI Taxonomy" id="2100725"/>
    <lineage>
        <taxon>Bacteria</taxon>
        <taxon>Pseudomonadati</taxon>
        <taxon>Bacteroidota</taxon>
        <taxon>Flavobacteriia</taxon>
        <taxon>Flavobacteriales</taxon>
        <taxon>Crocinitomicaceae</taxon>
        <taxon>Brumimicrobium</taxon>
    </lineage>
</organism>
<keyword evidence="3" id="KW-1185">Reference proteome</keyword>
<evidence type="ECO:0000313" key="3">
    <source>
        <dbReference type="Proteomes" id="UP000245370"/>
    </source>
</evidence>
<evidence type="ECO:0000256" key="1">
    <source>
        <dbReference type="SAM" id="MobiDB-lite"/>
    </source>
</evidence>
<sequence length="64" mass="7367">MREGVSQEGLRREKRRITRSLAKGQRCAKECLRKGYLGGAKIGKEKKSDAEMREKQRAQRALFS</sequence>
<name>A0A2U2X0Q2_9FLAO</name>
<reference evidence="2 3" key="2">
    <citation type="submission" date="2018-05" db="EMBL/GenBank/DDBJ databases">
        <authorList>
            <person name="Lanie J.A."/>
            <person name="Ng W.-L."/>
            <person name="Kazmierczak K.M."/>
            <person name="Andrzejewski T.M."/>
            <person name="Davidsen T.M."/>
            <person name="Wayne K.J."/>
            <person name="Tettelin H."/>
            <person name="Glass J.I."/>
            <person name="Rusch D."/>
            <person name="Podicherti R."/>
            <person name="Tsui H.-C.T."/>
            <person name="Winkler M.E."/>
        </authorList>
    </citation>
    <scope>NUCLEOTIDE SEQUENCE [LARGE SCALE GENOMIC DNA]</scope>
    <source>
        <strain evidence="2 3">C305</strain>
    </source>
</reference>
<dbReference type="EMBL" id="QFRJ01000018">
    <property type="protein sequence ID" value="PWH81361.1"/>
    <property type="molecule type" value="Genomic_DNA"/>
</dbReference>
<evidence type="ECO:0000313" key="2">
    <source>
        <dbReference type="EMBL" id="PWH81361.1"/>
    </source>
</evidence>
<gene>
    <name evidence="2" type="ORF">DIT68_15145</name>
</gene>